<dbReference type="GO" id="GO:0015171">
    <property type="term" value="F:amino acid transmembrane transporter activity"/>
    <property type="evidence" value="ECO:0007669"/>
    <property type="project" value="TreeGrafter"/>
</dbReference>
<proteinExistence type="predicted"/>
<dbReference type="PANTHER" id="PTHR30086">
    <property type="entry name" value="ARGININE EXPORTER PROTEIN ARGO"/>
    <property type="match status" value="1"/>
</dbReference>
<dbReference type="Pfam" id="PF01810">
    <property type="entry name" value="LysE"/>
    <property type="match status" value="1"/>
</dbReference>
<name>A0A1S8N3R0_CLOSA</name>
<feature type="transmembrane region" description="Helical" evidence="6">
    <location>
        <begin position="6"/>
        <end position="26"/>
    </location>
</feature>
<dbReference type="Proteomes" id="UP000191154">
    <property type="component" value="Unassembled WGS sequence"/>
</dbReference>
<evidence type="ECO:0000313" key="7">
    <source>
        <dbReference type="EMBL" id="OOM11043.1"/>
    </source>
</evidence>
<dbReference type="PANTHER" id="PTHR30086:SF20">
    <property type="entry name" value="ARGININE EXPORTER PROTEIN ARGO-RELATED"/>
    <property type="match status" value="1"/>
</dbReference>
<evidence type="ECO:0000256" key="2">
    <source>
        <dbReference type="ARBA" id="ARBA00022475"/>
    </source>
</evidence>
<keyword evidence="4 6" id="KW-1133">Transmembrane helix</keyword>
<dbReference type="RefSeq" id="WP_077865769.1">
    <property type="nucleotide sequence ID" value="NZ_LZYZ01000005.1"/>
</dbReference>
<accession>A0A1S8N3R0</accession>
<reference evidence="7 8" key="1">
    <citation type="submission" date="2016-05" db="EMBL/GenBank/DDBJ databases">
        <title>Microbial solvent formation.</title>
        <authorList>
            <person name="Poehlein A."/>
            <person name="Montoya Solano J.D."/>
            <person name="Flitsch S."/>
            <person name="Krabben P."/>
            <person name="Duerre P."/>
            <person name="Daniel R."/>
        </authorList>
    </citation>
    <scope>NUCLEOTIDE SEQUENCE [LARGE SCALE GENOMIC DNA]</scope>
    <source>
        <strain evidence="7 8">L1-8</strain>
    </source>
</reference>
<organism evidence="7 8">
    <name type="scientific">Clostridium saccharobutylicum</name>
    <dbReference type="NCBI Taxonomy" id="169679"/>
    <lineage>
        <taxon>Bacteria</taxon>
        <taxon>Bacillati</taxon>
        <taxon>Bacillota</taxon>
        <taxon>Clostridia</taxon>
        <taxon>Eubacteriales</taxon>
        <taxon>Clostridiaceae</taxon>
        <taxon>Clostridium</taxon>
    </lineage>
</organism>
<dbReference type="InterPro" id="IPR001123">
    <property type="entry name" value="LeuE-type"/>
</dbReference>
<dbReference type="STRING" id="169679.CSACC_45140"/>
<feature type="transmembrane region" description="Helical" evidence="6">
    <location>
        <begin position="76"/>
        <end position="96"/>
    </location>
</feature>
<sequence>MFSIYNIFKAILVGFFTGFVASIPIGPSGIESVSRSISKGFKEGFKVSVGAVSADIVYIIIINLGLFTLLSSHHHFQSIFWIISGIILILFNRISLKSKTHDSNSKKLNYSTNSNGFLAGFLITFLNPTTPSMWIALSGTVLSVWRVHGRLFFIFAISSMIAGSITWFCLLNILVSKGFKKVKSSYADKTSNLLNYFLTILGAIFIIAGIYKFIF</sequence>
<evidence type="ECO:0000256" key="6">
    <source>
        <dbReference type="SAM" id="Phobius"/>
    </source>
</evidence>
<feature type="transmembrane region" description="Helical" evidence="6">
    <location>
        <begin position="151"/>
        <end position="175"/>
    </location>
</feature>
<comment type="subcellular location">
    <subcellularLocation>
        <location evidence="1">Cell membrane</location>
        <topology evidence="1">Multi-pass membrane protein</topology>
    </subcellularLocation>
</comment>
<gene>
    <name evidence="7" type="ORF">CLOSAC_25780</name>
</gene>
<dbReference type="AlphaFoldDB" id="A0A1S8N3R0"/>
<feature type="transmembrane region" description="Helical" evidence="6">
    <location>
        <begin position="117"/>
        <end position="145"/>
    </location>
</feature>
<evidence type="ECO:0000256" key="5">
    <source>
        <dbReference type="ARBA" id="ARBA00023136"/>
    </source>
</evidence>
<evidence type="ECO:0000256" key="3">
    <source>
        <dbReference type="ARBA" id="ARBA00022692"/>
    </source>
</evidence>
<comment type="caution">
    <text evidence="7">The sequence shown here is derived from an EMBL/GenBank/DDBJ whole genome shotgun (WGS) entry which is preliminary data.</text>
</comment>
<evidence type="ECO:0000256" key="4">
    <source>
        <dbReference type="ARBA" id="ARBA00022989"/>
    </source>
</evidence>
<keyword evidence="3 6" id="KW-0812">Transmembrane</keyword>
<feature type="transmembrane region" description="Helical" evidence="6">
    <location>
        <begin position="47"/>
        <end position="70"/>
    </location>
</feature>
<protein>
    <submittedName>
        <fullName evidence="7">LysE type translocator</fullName>
    </submittedName>
</protein>
<dbReference type="EMBL" id="LZYZ01000005">
    <property type="protein sequence ID" value="OOM11043.1"/>
    <property type="molecule type" value="Genomic_DNA"/>
</dbReference>
<feature type="transmembrane region" description="Helical" evidence="6">
    <location>
        <begin position="196"/>
        <end position="214"/>
    </location>
</feature>
<keyword evidence="5 6" id="KW-0472">Membrane</keyword>
<evidence type="ECO:0000256" key="1">
    <source>
        <dbReference type="ARBA" id="ARBA00004651"/>
    </source>
</evidence>
<dbReference type="GO" id="GO:0005886">
    <property type="term" value="C:plasma membrane"/>
    <property type="evidence" value="ECO:0007669"/>
    <property type="project" value="UniProtKB-SubCell"/>
</dbReference>
<keyword evidence="2" id="KW-1003">Cell membrane</keyword>
<evidence type="ECO:0000313" key="8">
    <source>
        <dbReference type="Proteomes" id="UP000191154"/>
    </source>
</evidence>